<feature type="transmembrane region" description="Helical" evidence="1">
    <location>
        <begin position="311"/>
        <end position="336"/>
    </location>
</feature>
<protein>
    <submittedName>
        <fullName evidence="2">Uncharacterized protein</fullName>
    </submittedName>
</protein>
<dbReference type="KEGG" id="bsc:COCSADRAFT_212251"/>
<sequence length="384" mass="42353">MDSTPAFSVPASSGTKCASSSPISVFEDHPHSTIDIVVICSYSPLFPGQREQQKDCCERLKAAKLPARILTFICDDRGSESRYGAEEAAILYQSLSSEREASGRTESQIIFISTHRCERWVTLGILVASFTVSPESPVEGINVSSVHSASIVRSTIGVLHFPPSQYTYHQRILETATLVVLQCVGVIVLQCSDPSSGYSISSSQSPLFPIGLFIYIFISDRPHPRTIACWFGIEAILWFFQNSSDIRIIDLVLRYTTLGLFPVYCCFLAGLQFMVNRNDQLQWLFVGMSIVAVITKHWLSSAEFFASPKTLIFTLLLAIIASMVCSACLHCVWRFLSGTRELERQVRLLVHRASKMAPGDLPPLPNIIVENGSVFAALAGRGST</sequence>
<organism evidence="2 3">
    <name type="scientific">Cochliobolus sativus (strain ND90Pr / ATCC 201652)</name>
    <name type="common">Common root rot and spot blotch fungus</name>
    <name type="synonym">Bipolaris sorokiniana</name>
    <dbReference type="NCBI Taxonomy" id="665912"/>
    <lineage>
        <taxon>Eukaryota</taxon>
        <taxon>Fungi</taxon>
        <taxon>Dikarya</taxon>
        <taxon>Ascomycota</taxon>
        <taxon>Pezizomycotina</taxon>
        <taxon>Dothideomycetes</taxon>
        <taxon>Pleosporomycetidae</taxon>
        <taxon>Pleosporales</taxon>
        <taxon>Pleosporineae</taxon>
        <taxon>Pleosporaceae</taxon>
        <taxon>Bipolaris</taxon>
    </lineage>
</organism>
<dbReference type="EMBL" id="KB445637">
    <property type="protein sequence ID" value="EMD69637.1"/>
    <property type="molecule type" value="Genomic_DNA"/>
</dbReference>
<name>M2TLT3_COCSN</name>
<dbReference type="RefSeq" id="XP_007694905.1">
    <property type="nucleotide sequence ID" value="XM_007696715.1"/>
</dbReference>
<evidence type="ECO:0000256" key="1">
    <source>
        <dbReference type="SAM" id="Phobius"/>
    </source>
</evidence>
<dbReference type="Proteomes" id="UP000016934">
    <property type="component" value="Unassembled WGS sequence"/>
</dbReference>
<reference evidence="3" key="2">
    <citation type="journal article" date="2013" name="PLoS Genet.">
        <title>Comparative genome structure, secondary metabolite, and effector coding capacity across Cochliobolus pathogens.</title>
        <authorList>
            <person name="Condon B.J."/>
            <person name="Leng Y."/>
            <person name="Wu D."/>
            <person name="Bushley K.E."/>
            <person name="Ohm R.A."/>
            <person name="Otillar R."/>
            <person name="Martin J."/>
            <person name="Schackwitz W."/>
            <person name="Grimwood J."/>
            <person name="MohdZainudin N."/>
            <person name="Xue C."/>
            <person name="Wang R."/>
            <person name="Manning V.A."/>
            <person name="Dhillon B."/>
            <person name="Tu Z.J."/>
            <person name="Steffenson B.J."/>
            <person name="Salamov A."/>
            <person name="Sun H."/>
            <person name="Lowry S."/>
            <person name="LaButti K."/>
            <person name="Han J."/>
            <person name="Copeland A."/>
            <person name="Lindquist E."/>
            <person name="Barry K."/>
            <person name="Schmutz J."/>
            <person name="Baker S.E."/>
            <person name="Ciuffetti L.M."/>
            <person name="Grigoriev I.V."/>
            <person name="Zhong S."/>
            <person name="Turgeon B.G."/>
        </authorList>
    </citation>
    <scope>NUCLEOTIDE SEQUENCE [LARGE SCALE GENOMIC DNA]</scope>
    <source>
        <strain evidence="3">ND90Pr / ATCC 201652</strain>
    </source>
</reference>
<evidence type="ECO:0000313" key="3">
    <source>
        <dbReference type="Proteomes" id="UP000016934"/>
    </source>
</evidence>
<keyword evidence="1" id="KW-0812">Transmembrane</keyword>
<dbReference type="GeneID" id="19134418"/>
<keyword evidence="1" id="KW-0472">Membrane</keyword>
<proteinExistence type="predicted"/>
<feature type="transmembrane region" description="Helical" evidence="1">
    <location>
        <begin position="252"/>
        <end position="275"/>
    </location>
</feature>
<evidence type="ECO:0000313" key="2">
    <source>
        <dbReference type="EMBL" id="EMD69637.1"/>
    </source>
</evidence>
<feature type="transmembrane region" description="Helical" evidence="1">
    <location>
        <begin position="281"/>
        <end position="299"/>
    </location>
</feature>
<accession>M2TLT3</accession>
<dbReference type="OrthoDB" id="3759714at2759"/>
<keyword evidence="3" id="KW-1185">Reference proteome</keyword>
<keyword evidence="1" id="KW-1133">Transmembrane helix</keyword>
<dbReference type="AlphaFoldDB" id="M2TLT3"/>
<gene>
    <name evidence="2" type="ORF">COCSADRAFT_212251</name>
</gene>
<reference evidence="2 3" key="1">
    <citation type="journal article" date="2012" name="PLoS Pathog.">
        <title>Diverse lifestyles and strategies of plant pathogenesis encoded in the genomes of eighteen Dothideomycetes fungi.</title>
        <authorList>
            <person name="Ohm R.A."/>
            <person name="Feau N."/>
            <person name="Henrissat B."/>
            <person name="Schoch C.L."/>
            <person name="Horwitz B.A."/>
            <person name="Barry K.W."/>
            <person name="Condon B.J."/>
            <person name="Copeland A.C."/>
            <person name="Dhillon B."/>
            <person name="Glaser F."/>
            <person name="Hesse C.N."/>
            <person name="Kosti I."/>
            <person name="LaButti K."/>
            <person name="Lindquist E.A."/>
            <person name="Lucas S."/>
            <person name="Salamov A.A."/>
            <person name="Bradshaw R.E."/>
            <person name="Ciuffetti L."/>
            <person name="Hamelin R.C."/>
            <person name="Kema G.H.J."/>
            <person name="Lawrence C."/>
            <person name="Scott J.A."/>
            <person name="Spatafora J.W."/>
            <person name="Turgeon B.G."/>
            <person name="de Wit P.J.G.M."/>
            <person name="Zhong S."/>
            <person name="Goodwin S.B."/>
            <person name="Grigoriev I.V."/>
        </authorList>
    </citation>
    <scope>NUCLEOTIDE SEQUENCE [LARGE SCALE GENOMIC DNA]</scope>
    <source>
        <strain evidence="3">ND90Pr / ATCC 201652</strain>
    </source>
</reference>
<dbReference type="HOGENOM" id="CLU_719624_0_0_1"/>